<dbReference type="CDD" id="cd01300">
    <property type="entry name" value="YtcJ_like"/>
    <property type="match status" value="1"/>
</dbReference>
<dbReference type="RefSeq" id="XP_062622461.1">
    <property type="nucleotide sequence ID" value="XM_062766477.1"/>
</dbReference>
<dbReference type="InterPro" id="IPR033932">
    <property type="entry name" value="YtcJ-like"/>
</dbReference>
<organism evidence="2 3">
    <name type="scientific">Vanrija pseudolonga</name>
    <dbReference type="NCBI Taxonomy" id="143232"/>
    <lineage>
        <taxon>Eukaryota</taxon>
        <taxon>Fungi</taxon>
        <taxon>Dikarya</taxon>
        <taxon>Basidiomycota</taxon>
        <taxon>Agaricomycotina</taxon>
        <taxon>Tremellomycetes</taxon>
        <taxon>Trichosporonales</taxon>
        <taxon>Trichosporonaceae</taxon>
        <taxon>Vanrija</taxon>
    </lineage>
</organism>
<dbReference type="Gene3D" id="2.30.40.10">
    <property type="entry name" value="Urease, subunit C, domain 1"/>
    <property type="match status" value="1"/>
</dbReference>
<dbReference type="Proteomes" id="UP000827549">
    <property type="component" value="Chromosome 1"/>
</dbReference>
<dbReference type="Gene3D" id="3.10.310.70">
    <property type="match status" value="1"/>
</dbReference>
<dbReference type="EMBL" id="CP086714">
    <property type="protein sequence ID" value="WOO76429.1"/>
    <property type="molecule type" value="Genomic_DNA"/>
</dbReference>
<accession>A0AAF0Y1P2</accession>
<dbReference type="GeneID" id="87803312"/>
<keyword evidence="3" id="KW-1185">Reference proteome</keyword>
<proteinExistence type="predicted"/>
<feature type="domain" description="Amidohydrolase 3" evidence="1">
    <location>
        <begin position="50"/>
        <end position="545"/>
    </location>
</feature>
<evidence type="ECO:0000313" key="3">
    <source>
        <dbReference type="Proteomes" id="UP000827549"/>
    </source>
</evidence>
<dbReference type="Gene3D" id="3.20.20.140">
    <property type="entry name" value="Metal-dependent hydrolases"/>
    <property type="match status" value="1"/>
</dbReference>
<gene>
    <name evidence="2" type="primary">ytcJ_0</name>
    <name evidence="2" type="ORF">LOC62_01G000050</name>
</gene>
<dbReference type="InterPro" id="IPR032466">
    <property type="entry name" value="Metal_Hydrolase"/>
</dbReference>
<dbReference type="GO" id="GO:0016810">
    <property type="term" value="F:hydrolase activity, acting on carbon-nitrogen (but not peptide) bonds"/>
    <property type="evidence" value="ECO:0007669"/>
    <property type="project" value="InterPro"/>
</dbReference>
<dbReference type="PANTHER" id="PTHR22642:SF20">
    <property type="entry name" value="AMIDOHYDROLASE 3 DOMAIN-CONTAINING PROTEIN"/>
    <property type="match status" value="1"/>
</dbReference>
<protein>
    <submittedName>
        <fullName evidence="2">Amidohydrolase YtcJ</fullName>
    </submittedName>
</protein>
<evidence type="ECO:0000259" key="1">
    <source>
        <dbReference type="Pfam" id="PF07969"/>
    </source>
</evidence>
<dbReference type="AlphaFoldDB" id="A0AAF0Y1P2"/>
<dbReference type="SUPFAM" id="SSF51338">
    <property type="entry name" value="Composite domain of metallo-dependent hydrolases"/>
    <property type="match status" value="1"/>
</dbReference>
<dbReference type="SUPFAM" id="SSF51556">
    <property type="entry name" value="Metallo-dependent hydrolases"/>
    <property type="match status" value="1"/>
</dbReference>
<dbReference type="Pfam" id="PF07969">
    <property type="entry name" value="Amidohydro_3"/>
    <property type="match status" value="1"/>
</dbReference>
<dbReference type="PANTHER" id="PTHR22642">
    <property type="entry name" value="IMIDAZOLONEPROPIONASE"/>
    <property type="match status" value="1"/>
</dbReference>
<dbReference type="InterPro" id="IPR013108">
    <property type="entry name" value="Amidohydro_3"/>
</dbReference>
<name>A0AAF0Y1P2_9TREE</name>
<reference evidence="2" key="1">
    <citation type="submission" date="2023-10" db="EMBL/GenBank/DDBJ databases">
        <authorList>
            <person name="Noh H."/>
        </authorList>
    </citation>
    <scope>NUCLEOTIDE SEQUENCE</scope>
    <source>
        <strain evidence="2">DUCC4014</strain>
    </source>
</reference>
<evidence type="ECO:0000313" key="2">
    <source>
        <dbReference type="EMBL" id="WOO76429.1"/>
    </source>
</evidence>
<sequence length="551" mass="59591">MPRLFKNGRIFTSVEGDSTLHDALVTDGDKVVYVGTGAEAEAKAGASATVTDLGGAVVLPGLIDGHIHLVQFGSALSKVECLGLSADEIAAAIKKAYDANPGAKMIHGKSFLYDALGQPPHRKFLDAVVPDVPVFIASMDLHATLLNTAAINALGITRDTPNPKGGEFVRDADGELTGHFLETANFEFVWPWIAKNTSLEDRLIALEDAFENMLASGLTGGIEMALSPEDLEAIEEYIKRNGKLPVRISAHWFMRPEGTDESRADQVREAAAQRDRCAKYDPWFRVVGIKVISDGVVDSCTAFLKEPYPNGDLPGPIWPGPELTKVVVLADELDLQVAVHALGDAASEQALDAFEAAIAANGDKPHRRHRIEHLEVVTEESVKRLTRLGVTASLQPVHADPLYAKNWWEQLGADARCDRAFPWSEFVEAGSKVAFGSDAPVAPHHALPNIYTAGTRQSSVDPSLKPSTDPRIVGLERFCVALDQSIRYYTSGCAQSIRAENEVGTLEPGKQADFCVLNVDPFKNGVETLKQAQSAVTETWVAGEQAWKAKK</sequence>
<dbReference type="InterPro" id="IPR011059">
    <property type="entry name" value="Metal-dep_hydrolase_composite"/>
</dbReference>